<dbReference type="InterPro" id="IPR023393">
    <property type="entry name" value="START-like_dom_sf"/>
</dbReference>
<reference evidence="3" key="2">
    <citation type="submission" date="2020-09" db="EMBL/GenBank/DDBJ databases">
        <authorList>
            <person name="Sun Q."/>
            <person name="Zhou Y."/>
        </authorList>
    </citation>
    <scope>NUCLEOTIDE SEQUENCE</scope>
    <source>
        <strain evidence="3">CGMCC 1.8984</strain>
    </source>
</reference>
<evidence type="ECO:0000313" key="4">
    <source>
        <dbReference type="Proteomes" id="UP000636956"/>
    </source>
</evidence>
<proteinExistence type="inferred from homology"/>
<dbReference type="InterPro" id="IPR013538">
    <property type="entry name" value="ASHA1/2-like_C"/>
</dbReference>
<dbReference type="AlphaFoldDB" id="A0A917PHA6"/>
<comment type="similarity">
    <text evidence="1">Belongs to the AHA1 family.</text>
</comment>
<sequence>MFDLLEELAAIHRSVARDDAADTVSVTVSRTYDADRDAVWDALTNPERLPRWFYPISGDLRPGGTFQLEGNAGGEIRQCDRPTALRVTFGAPDSVLDVRLTDARTGTTLDSCTPCRSP</sequence>
<dbReference type="EMBL" id="BMMD01000006">
    <property type="protein sequence ID" value="GGJ77401.1"/>
    <property type="molecule type" value="Genomic_DNA"/>
</dbReference>
<dbReference type="SUPFAM" id="SSF55961">
    <property type="entry name" value="Bet v1-like"/>
    <property type="match status" value="1"/>
</dbReference>
<dbReference type="Gene3D" id="3.30.530.20">
    <property type="match status" value="1"/>
</dbReference>
<name>A0A917PHA6_9MICO</name>
<keyword evidence="4" id="KW-1185">Reference proteome</keyword>
<accession>A0A917PHA6</accession>
<gene>
    <name evidence="3" type="ORF">GCM10011372_14570</name>
</gene>
<protein>
    <recommendedName>
        <fullName evidence="2">Activator of Hsp90 ATPase homologue 1/2-like C-terminal domain-containing protein</fullName>
    </recommendedName>
</protein>
<dbReference type="RefSeq" id="WP_229662171.1">
    <property type="nucleotide sequence ID" value="NZ_BAABFW010000015.1"/>
</dbReference>
<organism evidence="3 4">
    <name type="scientific">Agromyces bauzanensis</name>
    <dbReference type="NCBI Taxonomy" id="1308924"/>
    <lineage>
        <taxon>Bacteria</taxon>
        <taxon>Bacillati</taxon>
        <taxon>Actinomycetota</taxon>
        <taxon>Actinomycetes</taxon>
        <taxon>Micrococcales</taxon>
        <taxon>Microbacteriaceae</taxon>
        <taxon>Agromyces</taxon>
    </lineage>
</organism>
<evidence type="ECO:0000256" key="1">
    <source>
        <dbReference type="ARBA" id="ARBA00006817"/>
    </source>
</evidence>
<dbReference type="Proteomes" id="UP000636956">
    <property type="component" value="Unassembled WGS sequence"/>
</dbReference>
<evidence type="ECO:0000259" key="2">
    <source>
        <dbReference type="Pfam" id="PF08327"/>
    </source>
</evidence>
<evidence type="ECO:0000313" key="3">
    <source>
        <dbReference type="EMBL" id="GGJ77401.1"/>
    </source>
</evidence>
<comment type="caution">
    <text evidence="3">The sequence shown here is derived from an EMBL/GenBank/DDBJ whole genome shotgun (WGS) entry which is preliminary data.</text>
</comment>
<dbReference type="Pfam" id="PF08327">
    <property type="entry name" value="AHSA1"/>
    <property type="match status" value="1"/>
</dbReference>
<reference evidence="3" key="1">
    <citation type="journal article" date="2014" name="Int. J. Syst. Evol. Microbiol.">
        <title>Complete genome sequence of Corynebacterium casei LMG S-19264T (=DSM 44701T), isolated from a smear-ripened cheese.</title>
        <authorList>
            <consortium name="US DOE Joint Genome Institute (JGI-PGF)"/>
            <person name="Walter F."/>
            <person name="Albersmeier A."/>
            <person name="Kalinowski J."/>
            <person name="Ruckert C."/>
        </authorList>
    </citation>
    <scope>NUCLEOTIDE SEQUENCE</scope>
    <source>
        <strain evidence="3">CGMCC 1.8984</strain>
    </source>
</reference>
<feature type="domain" description="Activator of Hsp90 ATPase homologue 1/2-like C-terminal" evidence="2">
    <location>
        <begin position="33"/>
        <end position="109"/>
    </location>
</feature>